<name>A0A2P7NUY5_9PROT</name>
<evidence type="ECO:0000313" key="3">
    <source>
        <dbReference type="Proteomes" id="UP000241912"/>
    </source>
</evidence>
<gene>
    <name evidence="2" type="ORF">C7H79_09155</name>
</gene>
<protein>
    <submittedName>
        <fullName evidence="2">Uncharacterized protein</fullName>
    </submittedName>
</protein>
<dbReference type="AlphaFoldDB" id="A0A2P7NUY5"/>
<accession>A0A2P7NUY5</accession>
<keyword evidence="1" id="KW-0472">Membrane</keyword>
<organism evidence="2 3">
    <name type="scientific">Nitrosomonas supralitoralis</name>
    <dbReference type="NCBI Taxonomy" id="2116706"/>
    <lineage>
        <taxon>Bacteria</taxon>
        <taxon>Pseudomonadati</taxon>
        <taxon>Pseudomonadota</taxon>
        <taxon>Betaproteobacteria</taxon>
        <taxon>Nitrosomonadales</taxon>
        <taxon>Nitrosomonadaceae</taxon>
        <taxon>Nitrosomonas</taxon>
    </lineage>
</organism>
<comment type="caution">
    <text evidence="2">The sequence shown here is derived from an EMBL/GenBank/DDBJ whole genome shotgun (WGS) entry which is preliminary data.</text>
</comment>
<proteinExistence type="predicted"/>
<evidence type="ECO:0000256" key="1">
    <source>
        <dbReference type="SAM" id="Phobius"/>
    </source>
</evidence>
<sequence length="81" mass="9149">MEDAEIILMFSLLAIPVAIWLQLWVKERREKRRNALGDEEFESTSRAFASIVIEGTAIIGGLIMIIMATSGLGKYILNFYL</sequence>
<dbReference type="OrthoDB" id="8549781at2"/>
<evidence type="ECO:0000313" key="2">
    <source>
        <dbReference type="EMBL" id="PSJ17249.1"/>
    </source>
</evidence>
<dbReference type="RefSeq" id="WP_106706980.1">
    <property type="nucleotide sequence ID" value="NZ_PXXU01000024.1"/>
</dbReference>
<dbReference type="EMBL" id="PXXU01000024">
    <property type="protein sequence ID" value="PSJ17249.1"/>
    <property type="molecule type" value="Genomic_DNA"/>
</dbReference>
<keyword evidence="3" id="KW-1185">Reference proteome</keyword>
<keyword evidence="1" id="KW-0812">Transmembrane</keyword>
<feature type="transmembrane region" description="Helical" evidence="1">
    <location>
        <begin position="6"/>
        <end position="25"/>
    </location>
</feature>
<feature type="transmembrane region" description="Helical" evidence="1">
    <location>
        <begin position="46"/>
        <end position="72"/>
    </location>
</feature>
<reference evidence="2 3" key="1">
    <citation type="submission" date="2018-03" db="EMBL/GenBank/DDBJ databases">
        <title>Draft genome of Nitrosomonas supralitoralis APG5.</title>
        <authorList>
            <person name="Urakawa H."/>
            <person name="Lopez J.V."/>
        </authorList>
    </citation>
    <scope>NUCLEOTIDE SEQUENCE [LARGE SCALE GENOMIC DNA]</scope>
    <source>
        <strain evidence="2 3">APG5</strain>
    </source>
</reference>
<dbReference type="Proteomes" id="UP000241912">
    <property type="component" value="Unassembled WGS sequence"/>
</dbReference>
<keyword evidence="1" id="KW-1133">Transmembrane helix</keyword>